<proteinExistence type="predicted"/>
<protein>
    <submittedName>
        <fullName evidence="2">12724_t:CDS:1</fullName>
    </submittedName>
</protein>
<sequence>MGSWFAFNAIGLYPLVTINLSPQITFTILAYNLAADNHINPYVQSVNINGINWRKTWFRHSDIAKGAIMELVMGPEPSKVWGIIDENEDKFDIEDRVVPPSMSSINS</sequence>
<dbReference type="AlphaFoldDB" id="A0A9N8ZJI3"/>
<feature type="domain" description="Glycosyl hydrolase family 92" evidence="1">
    <location>
        <begin position="1"/>
        <end position="75"/>
    </location>
</feature>
<evidence type="ECO:0000313" key="2">
    <source>
        <dbReference type="EMBL" id="CAG8497822.1"/>
    </source>
</evidence>
<dbReference type="Gene3D" id="3.30.2080.10">
    <property type="entry name" value="GH92 mannosidase domain"/>
    <property type="match status" value="1"/>
</dbReference>
<name>A0A9N8ZJI3_9GLOM</name>
<dbReference type="Proteomes" id="UP000789405">
    <property type="component" value="Unassembled WGS sequence"/>
</dbReference>
<dbReference type="EMBL" id="CAJVPY010000902">
    <property type="protein sequence ID" value="CAG8497822.1"/>
    <property type="molecule type" value="Genomic_DNA"/>
</dbReference>
<dbReference type="InterPro" id="IPR012939">
    <property type="entry name" value="Glyco_hydro_92"/>
</dbReference>
<gene>
    <name evidence="2" type="ORF">DERYTH_LOCUS2742</name>
</gene>
<comment type="caution">
    <text evidence="2">The sequence shown here is derived from an EMBL/GenBank/DDBJ whole genome shotgun (WGS) entry which is preliminary data.</text>
</comment>
<evidence type="ECO:0000313" key="3">
    <source>
        <dbReference type="Proteomes" id="UP000789405"/>
    </source>
</evidence>
<evidence type="ECO:0000259" key="1">
    <source>
        <dbReference type="Pfam" id="PF07971"/>
    </source>
</evidence>
<dbReference type="OrthoDB" id="2348006at2759"/>
<reference evidence="2" key="1">
    <citation type="submission" date="2021-06" db="EMBL/GenBank/DDBJ databases">
        <authorList>
            <person name="Kallberg Y."/>
            <person name="Tangrot J."/>
            <person name="Rosling A."/>
        </authorList>
    </citation>
    <scope>NUCLEOTIDE SEQUENCE</scope>
    <source>
        <strain evidence="2">MA453B</strain>
    </source>
</reference>
<keyword evidence="3" id="KW-1185">Reference proteome</keyword>
<dbReference type="Pfam" id="PF07971">
    <property type="entry name" value="Glyco_hydro_92"/>
    <property type="match status" value="1"/>
</dbReference>
<organism evidence="2 3">
    <name type="scientific">Dentiscutata erythropus</name>
    <dbReference type="NCBI Taxonomy" id="1348616"/>
    <lineage>
        <taxon>Eukaryota</taxon>
        <taxon>Fungi</taxon>
        <taxon>Fungi incertae sedis</taxon>
        <taxon>Mucoromycota</taxon>
        <taxon>Glomeromycotina</taxon>
        <taxon>Glomeromycetes</taxon>
        <taxon>Diversisporales</taxon>
        <taxon>Gigasporaceae</taxon>
        <taxon>Dentiscutata</taxon>
    </lineage>
</organism>
<accession>A0A9N8ZJI3</accession>